<accession>A1AZJ8</accession>
<dbReference type="KEGG" id="pde:Pden_0580"/>
<dbReference type="STRING" id="318586.Pden_0580"/>
<evidence type="ECO:0000313" key="2">
    <source>
        <dbReference type="EMBL" id="ABL68692.1"/>
    </source>
</evidence>
<protein>
    <recommendedName>
        <fullName evidence="1">YjiS-like domain-containing protein</fullName>
    </recommendedName>
</protein>
<dbReference type="EMBL" id="CP000489">
    <property type="protein sequence ID" value="ABL68692.1"/>
    <property type="molecule type" value="Genomic_DNA"/>
</dbReference>
<dbReference type="InterPro" id="IPR009506">
    <property type="entry name" value="YjiS-like"/>
</dbReference>
<keyword evidence="3" id="KW-1185">Reference proteome</keyword>
<dbReference type="Proteomes" id="UP000000361">
    <property type="component" value="Chromosome 1"/>
</dbReference>
<dbReference type="HOGENOM" id="CLU_2344115_0_0_5"/>
<reference evidence="3" key="1">
    <citation type="submission" date="2006-12" db="EMBL/GenBank/DDBJ databases">
        <title>Complete sequence of chromosome 1 of Paracoccus denitrificans PD1222.</title>
        <authorList>
            <person name="Copeland A."/>
            <person name="Lucas S."/>
            <person name="Lapidus A."/>
            <person name="Barry K."/>
            <person name="Detter J.C."/>
            <person name="Glavina del Rio T."/>
            <person name="Hammon N."/>
            <person name="Israni S."/>
            <person name="Dalin E."/>
            <person name="Tice H."/>
            <person name="Pitluck S."/>
            <person name="Munk A.C."/>
            <person name="Brettin T."/>
            <person name="Bruce D."/>
            <person name="Han C."/>
            <person name="Tapia R."/>
            <person name="Gilna P."/>
            <person name="Schmutz J."/>
            <person name="Larimer F."/>
            <person name="Land M."/>
            <person name="Hauser L."/>
            <person name="Kyrpides N."/>
            <person name="Lykidis A."/>
            <person name="Spiro S."/>
            <person name="Richardson D.J."/>
            <person name="Moir J.W.B."/>
            <person name="Ferguson S.J."/>
            <person name="van Spanning R.J.M."/>
            <person name="Richardson P."/>
        </authorList>
    </citation>
    <scope>NUCLEOTIDE SEQUENCE [LARGE SCALE GENOMIC DNA]</scope>
    <source>
        <strain evidence="3">Pd 1222</strain>
    </source>
</reference>
<proteinExistence type="predicted"/>
<feature type="domain" description="YjiS-like" evidence="1">
    <location>
        <begin position="52"/>
        <end position="88"/>
    </location>
</feature>
<dbReference type="eggNOG" id="COG5457">
    <property type="taxonomic scope" value="Bacteria"/>
</dbReference>
<gene>
    <name evidence="2" type="ordered locus">Pden_0580</name>
</gene>
<evidence type="ECO:0000259" key="1">
    <source>
        <dbReference type="Pfam" id="PF06568"/>
    </source>
</evidence>
<organism evidence="2 3">
    <name type="scientific">Paracoccus denitrificans (strain Pd 1222)</name>
    <dbReference type="NCBI Taxonomy" id="318586"/>
    <lineage>
        <taxon>Bacteria</taxon>
        <taxon>Pseudomonadati</taxon>
        <taxon>Pseudomonadota</taxon>
        <taxon>Alphaproteobacteria</taxon>
        <taxon>Rhodobacterales</taxon>
        <taxon>Paracoccaceae</taxon>
        <taxon>Paracoccus</taxon>
    </lineage>
</organism>
<dbReference type="EnsemblBacteria" id="ABL68692">
    <property type="protein sequence ID" value="ABL68692"/>
    <property type="gene ID" value="Pden_0580"/>
</dbReference>
<evidence type="ECO:0000313" key="3">
    <source>
        <dbReference type="Proteomes" id="UP000000361"/>
    </source>
</evidence>
<dbReference type="AlphaFoldDB" id="A1AZJ8"/>
<name>A1AZJ8_PARDP</name>
<sequence>MFVSTARQGKPTAPSARRKRVYEMAVLDLIHGGMHRNDIAGNGAIAKFVANVRENMARRAVYRQTLRELGELSNRDLADLGLNRGNIRSVAYEAAWGKK</sequence>
<dbReference type="Pfam" id="PF06568">
    <property type="entry name" value="YjiS-like"/>
    <property type="match status" value="1"/>
</dbReference>